<keyword evidence="8" id="KW-1185">Reference proteome</keyword>
<dbReference type="PANTHER" id="PTHR23074:SF17">
    <property type="entry name" value="FIDGETIN-LIKE PROTEIN 1"/>
    <property type="match status" value="1"/>
</dbReference>
<dbReference type="EMBL" id="WVUK01000058">
    <property type="protein sequence ID" value="KAF7491837.1"/>
    <property type="molecule type" value="Genomic_DNA"/>
</dbReference>
<dbReference type="GO" id="GO:0008568">
    <property type="term" value="F:microtubule severing ATPase activity"/>
    <property type="evidence" value="ECO:0007669"/>
    <property type="project" value="UniProtKB-ARBA"/>
</dbReference>
<name>A0A834R7U2_SARSC</name>
<dbReference type="GO" id="GO:0000070">
    <property type="term" value="P:mitotic sister chromatid segregation"/>
    <property type="evidence" value="ECO:0007669"/>
    <property type="project" value="UniProtKB-ARBA"/>
</dbReference>
<dbReference type="SUPFAM" id="SSF52540">
    <property type="entry name" value="P-loop containing nucleoside triphosphate hydrolases"/>
    <property type="match status" value="1"/>
</dbReference>
<reference evidence="7" key="3">
    <citation type="submission" date="2022-06" db="UniProtKB">
        <authorList>
            <consortium name="EnsemblMetazoa"/>
        </authorList>
    </citation>
    <scope>IDENTIFICATION</scope>
</reference>
<dbReference type="GO" id="GO:0016887">
    <property type="term" value="F:ATP hydrolysis activity"/>
    <property type="evidence" value="ECO:0007669"/>
    <property type="project" value="InterPro"/>
</dbReference>
<feature type="region of interest" description="Disordered" evidence="4">
    <location>
        <begin position="295"/>
        <end position="329"/>
    </location>
</feature>
<dbReference type="GO" id="GO:0031114">
    <property type="term" value="P:regulation of microtubule depolymerization"/>
    <property type="evidence" value="ECO:0007669"/>
    <property type="project" value="UniProtKB-ARBA"/>
</dbReference>
<protein>
    <submittedName>
        <fullName evidence="6">Fidgetin-like protein 1</fullName>
    </submittedName>
</protein>
<dbReference type="FunFam" id="3.40.50.300:FF:000093">
    <property type="entry name" value="Fidgetin-like 1"/>
    <property type="match status" value="1"/>
</dbReference>
<evidence type="ECO:0000256" key="2">
    <source>
        <dbReference type="ARBA" id="ARBA00022741"/>
    </source>
</evidence>
<comment type="similarity">
    <text evidence="1">Belongs to the AAA ATPase family.</text>
</comment>
<evidence type="ECO:0000256" key="3">
    <source>
        <dbReference type="ARBA" id="ARBA00022840"/>
    </source>
</evidence>
<dbReference type="InterPro" id="IPR003593">
    <property type="entry name" value="AAA+_ATPase"/>
</dbReference>
<feature type="domain" description="AAA+ ATPase" evidence="5">
    <location>
        <begin position="387"/>
        <end position="523"/>
    </location>
</feature>
<dbReference type="InterPro" id="IPR003959">
    <property type="entry name" value="ATPase_AAA_core"/>
</dbReference>
<dbReference type="Pfam" id="PF00004">
    <property type="entry name" value="AAA"/>
    <property type="match status" value="1"/>
</dbReference>
<keyword evidence="3" id="KW-0067">ATP-binding</keyword>
<feature type="compositionally biased region" description="Basic and acidic residues" evidence="4">
    <location>
        <begin position="295"/>
        <end position="315"/>
    </location>
</feature>
<evidence type="ECO:0000256" key="4">
    <source>
        <dbReference type="SAM" id="MobiDB-lite"/>
    </source>
</evidence>
<dbReference type="GO" id="GO:0005813">
    <property type="term" value="C:centrosome"/>
    <property type="evidence" value="ECO:0007669"/>
    <property type="project" value="UniProtKB-ARBA"/>
</dbReference>
<keyword evidence="2" id="KW-0547">Nucleotide-binding</keyword>
<evidence type="ECO:0000259" key="5">
    <source>
        <dbReference type="SMART" id="SM00382"/>
    </source>
</evidence>
<dbReference type="Pfam" id="PF17862">
    <property type="entry name" value="AAA_lid_3"/>
    <property type="match status" value="1"/>
</dbReference>
<evidence type="ECO:0000313" key="7">
    <source>
        <dbReference type="EnsemblMetazoa" id="KAF7491837.1"/>
    </source>
</evidence>
<dbReference type="Proteomes" id="UP000070412">
    <property type="component" value="Unassembled WGS sequence"/>
</dbReference>
<gene>
    <name evidence="6" type="ORF">SSS_3182</name>
</gene>
<feature type="compositionally biased region" description="Polar residues" evidence="4">
    <location>
        <begin position="316"/>
        <end position="325"/>
    </location>
</feature>
<dbReference type="FunFam" id="1.10.8.60:FF:000022">
    <property type="entry name" value="Fidgetin like 1"/>
    <property type="match status" value="1"/>
</dbReference>
<dbReference type="OrthoDB" id="10251136at2759"/>
<evidence type="ECO:0000256" key="1">
    <source>
        <dbReference type="ARBA" id="ARBA00006914"/>
    </source>
</evidence>
<dbReference type="SMART" id="SM00382">
    <property type="entry name" value="AAA"/>
    <property type="match status" value="1"/>
</dbReference>
<reference evidence="6" key="2">
    <citation type="submission" date="2020-01" db="EMBL/GenBank/DDBJ databases">
        <authorList>
            <person name="Korhonen P.K.K."/>
            <person name="Guangxu M.G."/>
            <person name="Wang T.W."/>
            <person name="Stroehlein A.J.S."/>
            <person name="Young N.D."/>
            <person name="Ang C.-S.A."/>
            <person name="Fernando D.W.F."/>
            <person name="Lu H.L."/>
            <person name="Taylor S.T."/>
            <person name="Ehtesham M.E.M."/>
            <person name="Najaraj S.H.N."/>
            <person name="Harsha G.H.G."/>
            <person name="Madugundu A.M."/>
            <person name="Renuse S.R."/>
            <person name="Holt D.H."/>
            <person name="Pandey A.P."/>
            <person name="Papenfuss A.P."/>
            <person name="Gasser R.B.G."/>
            <person name="Fischer K.F."/>
        </authorList>
    </citation>
    <scope>NUCLEOTIDE SEQUENCE</scope>
    <source>
        <strain evidence="6">SSS_KF_BRIS2020</strain>
    </source>
</reference>
<dbReference type="Pfam" id="PF09336">
    <property type="entry name" value="Vps4_C"/>
    <property type="match status" value="1"/>
</dbReference>
<dbReference type="InterPro" id="IPR041569">
    <property type="entry name" value="AAA_lid_3"/>
</dbReference>
<feature type="region of interest" description="Disordered" evidence="4">
    <location>
        <begin position="184"/>
        <end position="206"/>
    </location>
</feature>
<sequence>MSEPTELSEDYKFALDKEINHQNRKCDAIRSQLLQLIARQDTVPSAVYRLRFADLLQEYSNEVDDSNTVNGYFSLAKMISKRESLRNCEAKNWRCLMKKRLDEGETIADILPTELVPSNLIDIARKFKQYNSKRIIHTNKVRNQALDSVQRFDSDDENRSVRARERSPVANVRKGIIDSVRKCDRDENSNRKNIPIKGSPTRVPGIFKKRSQQNNFTQMLFAPTSSQSYTSEESDSSQKNYMETVSDHKLDQNDQKTSSTEMRKKSFMTGLEKHLIDKIETNDIDKSQAKEIIEEIRREKPKKFNDPTKKSKIDSLTKSSQTNSNQDEDLKEFEPAMIEMIKNTIVKNSSDLDWSTIAGLDYAKNKIQQIAILPLKRPDLFTGIRSPPKGILLFGPPGTGKTMIGRCIAAQANATFFSITSSTLTSKWIGDGEKAMKAMFYLARCQKPSVIFIDEIDSLLKSRSDSEHESSRRMKTEFLSQFDGLSNNVNDGFLVIGTTNRPQELDEAVRRRFAAKLYIPLPEKSARKQMIIQNLKDEKHSLTETEIDDLAEKTADYSGSDIKHLCREAAMYSFKEIIEDLSNIEKGDIRAINNLDFLQALNTIKPSLSTDDLQEYENWNKRYGSNN</sequence>
<evidence type="ECO:0000313" key="8">
    <source>
        <dbReference type="Proteomes" id="UP000070412"/>
    </source>
</evidence>
<accession>A0A834R7U2</accession>
<dbReference type="GO" id="GO:0051013">
    <property type="term" value="P:microtubule severing"/>
    <property type="evidence" value="ECO:0007669"/>
    <property type="project" value="UniProtKB-ARBA"/>
</dbReference>
<reference evidence="8" key="1">
    <citation type="journal article" date="2020" name="PLoS Negl. Trop. Dis.">
        <title>High-quality nuclear genome for Sarcoptes scabiei-A critical resource for a neglected parasite.</title>
        <authorList>
            <person name="Korhonen P.K."/>
            <person name="Gasser R.B."/>
            <person name="Ma G."/>
            <person name="Wang T."/>
            <person name="Stroehlein A.J."/>
            <person name="Young N.D."/>
            <person name="Ang C.S."/>
            <person name="Fernando D.D."/>
            <person name="Lu H.C."/>
            <person name="Taylor S."/>
            <person name="Reynolds S.L."/>
            <person name="Mofiz E."/>
            <person name="Najaraj S.H."/>
            <person name="Gowda H."/>
            <person name="Madugundu A."/>
            <person name="Renuse S."/>
            <person name="Holt D."/>
            <person name="Pandey A."/>
            <person name="Papenfuss A.T."/>
            <person name="Fischer K."/>
        </authorList>
    </citation>
    <scope>NUCLEOTIDE SEQUENCE [LARGE SCALE GENOMIC DNA]</scope>
</reference>
<dbReference type="InterPro" id="IPR015415">
    <property type="entry name" value="Spast_Vps4_C"/>
</dbReference>
<dbReference type="Gene3D" id="3.40.50.300">
    <property type="entry name" value="P-loop containing nucleotide triphosphate hydrolases"/>
    <property type="match status" value="1"/>
</dbReference>
<dbReference type="GO" id="GO:0005524">
    <property type="term" value="F:ATP binding"/>
    <property type="evidence" value="ECO:0007669"/>
    <property type="project" value="UniProtKB-KW"/>
</dbReference>
<dbReference type="PANTHER" id="PTHR23074">
    <property type="entry name" value="AAA DOMAIN-CONTAINING"/>
    <property type="match status" value="1"/>
</dbReference>
<dbReference type="Gene3D" id="1.10.8.60">
    <property type="match status" value="1"/>
</dbReference>
<proteinExistence type="inferred from homology"/>
<dbReference type="InterPro" id="IPR050304">
    <property type="entry name" value="MT-severing_AAA_ATPase"/>
</dbReference>
<dbReference type="EnsemblMetazoa" id="SSS_3182s_mrna">
    <property type="protein sequence ID" value="KAF7491837.1"/>
    <property type="gene ID" value="SSS_3182"/>
</dbReference>
<organism evidence="6">
    <name type="scientific">Sarcoptes scabiei</name>
    <name type="common">Itch mite</name>
    <name type="synonym">Acarus scabiei</name>
    <dbReference type="NCBI Taxonomy" id="52283"/>
    <lineage>
        <taxon>Eukaryota</taxon>
        <taxon>Metazoa</taxon>
        <taxon>Ecdysozoa</taxon>
        <taxon>Arthropoda</taxon>
        <taxon>Chelicerata</taxon>
        <taxon>Arachnida</taxon>
        <taxon>Acari</taxon>
        <taxon>Acariformes</taxon>
        <taxon>Sarcoptiformes</taxon>
        <taxon>Astigmata</taxon>
        <taxon>Psoroptidia</taxon>
        <taxon>Sarcoptoidea</taxon>
        <taxon>Sarcoptidae</taxon>
        <taxon>Sarcoptinae</taxon>
        <taxon>Sarcoptes</taxon>
    </lineage>
</organism>
<dbReference type="InterPro" id="IPR027417">
    <property type="entry name" value="P-loop_NTPase"/>
</dbReference>
<evidence type="ECO:0000313" key="6">
    <source>
        <dbReference type="EMBL" id="KAF7491837.1"/>
    </source>
</evidence>
<dbReference type="AlphaFoldDB" id="A0A834R7U2"/>